<dbReference type="CDD" id="cd09169">
    <property type="entry name" value="PLDc_PPK1_C2_unchar"/>
    <property type="match status" value="1"/>
</dbReference>
<protein>
    <recommendedName>
        <fullName evidence="6 7">Polyphosphate kinase</fullName>
        <ecNumber evidence="6 7">2.7.4.1</ecNumber>
    </recommendedName>
    <alternativeName>
        <fullName evidence="6">ATP-polyphosphate phosphotransferase</fullName>
    </alternativeName>
    <alternativeName>
        <fullName evidence="6">Polyphosphoric acid kinase</fullName>
    </alternativeName>
</protein>
<sequence length="915" mass="100872">MTSREGNAMKANESTTHIGSTPYMQNRELSWLTFNERVLDQGADETVPLLERLNFISIFWSNLQEFFMVRVGSLTDLSLLKKQVLDSKTGMTPAEQLTAIHKRCHELYPVQEQTYAEVRQALAAHGVRHLRPADLNDEQRAFLADYTAANIMPFLSPQIINSRHPFPHLENGSLYVIVRLNEEVGPKKPKKKDKAKDGKTVKAAKIHPSAEESENLGAEGVTVGILPMPRQCARLIKLPGEGFQFILLEHAVEMVAEQVFSMYTVKHTNVICVTRNADLDATEGTDESDEDYREHMKRILKRRGRLAPVRLESERPLSSVLQKMLLKRLGLKPIQTYVTSVPLDMSWTWGVASSLPEKTRAALTNTPFSPQWPACLDRRRPIMDQVSEREVLLSYPYESMDAFVQLLREAAADPSVISIKITLYRLARQSHLAEALIAAAENGKQVTALFELRARFDESNNIEWSQRFEEAGCNVIYGFRDFKVHSKICCITRQTEHGLQHITQLGTGNYNEKTAKLYTDLSFITADDTIGRDATEFFRNMQLENASDNYDILWVAPLQIKPKIIEGIDAQIELARQGKPCGLFFKTNSVTDKEIIVKIAEASQAGVPVTMLVRGISCLVPGVPGYTDNVRVVSIVGRLLEHSRIYGFGVGDNARVYLSSADLMTRNMEKRVEIAWPILDDALREQVLQYFDTCLRDTAKLRELLPDGSYTKLGALAEPGQALFDSQNALIEEARKRRAHAAEAEAQRSAKARFQLTERHRTEMRQAEVRVEAIAAAEAAAAKAVAEAEAAKAAALEAEAAAKAAEADVAARSANSSKVASASVSADGKAGAHAAAQQAASVSAQGASESQSASSAAKPAAAGAAGASQQVAKPTPVKAHVLNEPMQAPSHSGIQVRPRNGKPRLISRILAKIIR</sequence>
<dbReference type="Pfam" id="PF02503">
    <property type="entry name" value="PP_kinase"/>
    <property type="match status" value="1"/>
</dbReference>
<evidence type="ECO:0000256" key="9">
    <source>
        <dbReference type="SAM" id="MobiDB-lite"/>
    </source>
</evidence>
<evidence type="ECO:0000313" key="15">
    <source>
        <dbReference type="Proteomes" id="UP000293345"/>
    </source>
</evidence>
<dbReference type="AlphaFoldDB" id="A0A4Q2K3P0"/>
<dbReference type="InterPro" id="IPR003414">
    <property type="entry name" value="PP_kinase"/>
</dbReference>
<dbReference type="InterPro" id="IPR024953">
    <property type="entry name" value="PP_kinase_middle"/>
</dbReference>
<comment type="catalytic activity">
    <reaction evidence="6 7">
        <text>[phosphate](n) + ATP = [phosphate](n+1) + ADP</text>
        <dbReference type="Rhea" id="RHEA:19573"/>
        <dbReference type="Rhea" id="RHEA-COMP:9859"/>
        <dbReference type="Rhea" id="RHEA-COMP:14280"/>
        <dbReference type="ChEBI" id="CHEBI:16838"/>
        <dbReference type="ChEBI" id="CHEBI:30616"/>
        <dbReference type="ChEBI" id="CHEBI:456216"/>
        <dbReference type="EC" id="2.7.4.1"/>
    </reaction>
</comment>
<dbReference type="SUPFAM" id="SSF143724">
    <property type="entry name" value="PHP14-like"/>
    <property type="match status" value="1"/>
</dbReference>
<evidence type="ECO:0000256" key="6">
    <source>
        <dbReference type="HAMAP-Rule" id="MF_00347"/>
    </source>
</evidence>
<comment type="function">
    <text evidence="6 7">Catalyzes the reversible transfer of the terminal phosphate of ATP to form a long-chain polyphosphate (polyP).</text>
</comment>
<feature type="binding site" evidence="6">
    <location>
        <position position="62"/>
    </location>
    <ligand>
        <name>ATP</name>
        <dbReference type="ChEBI" id="CHEBI:30616"/>
    </ligand>
</feature>
<dbReference type="NCBIfam" id="NF003921">
    <property type="entry name" value="PRK05443.2-2"/>
    <property type="match status" value="1"/>
</dbReference>
<dbReference type="EMBL" id="SDPW01000001">
    <property type="protein sequence ID" value="RXZ54363.1"/>
    <property type="molecule type" value="Genomic_DNA"/>
</dbReference>
<dbReference type="GO" id="GO:0009358">
    <property type="term" value="C:polyphosphate kinase complex"/>
    <property type="evidence" value="ECO:0007669"/>
    <property type="project" value="InterPro"/>
</dbReference>
<feature type="domain" description="Polyphosphate kinase C-terminal" evidence="13">
    <location>
        <begin position="382"/>
        <end position="543"/>
    </location>
</feature>
<feature type="region of interest" description="Disordered" evidence="9">
    <location>
        <begin position="846"/>
        <end position="873"/>
    </location>
</feature>
<dbReference type="GO" id="GO:0008976">
    <property type="term" value="F:polyphosphate kinase activity"/>
    <property type="evidence" value="ECO:0007669"/>
    <property type="project" value="UniProtKB-UniRule"/>
</dbReference>
<evidence type="ECO:0000256" key="5">
    <source>
        <dbReference type="ARBA" id="ARBA00022840"/>
    </source>
</evidence>
<keyword evidence="6" id="KW-0479">Metal-binding</keyword>
<comment type="PTM">
    <text evidence="6 7">An intermediate of this reaction is the autophosphorylated ppk in which a phosphate is covalently linked to a histidine residue through a N-P bond.</text>
</comment>
<reference evidence="14 15" key="1">
    <citation type="submission" date="2019-01" db="EMBL/GenBank/DDBJ databases">
        <title>Senegalimassilia sp. nov. KGMB04484 isolated human feces.</title>
        <authorList>
            <person name="Han K.-I."/>
            <person name="Kim J.-S."/>
            <person name="Lee K.C."/>
            <person name="Suh M.K."/>
            <person name="Eom M.K."/>
            <person name="Lee J.H."/>
            <person name="Park S.-H."/>
            <person name="Kang S.W."/>
            <person name="Park J.-E."/>
            <person name="Oh B.S."/>
            <person name="Yu S.Y."/>
            <person name="Choi S.-H."/>
            <person name="Lee D.H."/>
            <person name="Yoon H."/>
            <person name="Kim B.-Y."/>
            <person name="Lee J.H."/>
            <person name="Lee J.-S."/>
        </authorList>
    </citation>
    <scope>NUCLEOTIDE SEQUENCE [LARGE SCALE GENOMIC DNA]</scope>
    <source>
        <strain evidence="14 15">KGMB04484</strain>
    </source>
</reference>
<dbReference type="HAMAP" id="MF_00347">
    <property type="entry name" value="Polyphosphate_kinase"/>
    <property type="match status" value="1"/>
</dbReference>
<feature type="coiled-coil region" evidence="8">
    <location>
        <begin position="774"/>
        <end position="808"/>
    </location>
</feature>
<evidence type="ECO:0000259" key="13">
    <source>
        <dbReference type="Pfam" id="PF17941"/>
    </source>
</evidence>
<evidence type="ECO:0000259" key="12">
    <source>
        <dbReference type="Pfam" id="PF13090"/>
    </source>
</evidence>
<dbReference type="InterPro" id="IPR025198">
    <property type="entry name" value="PPK_N_dom"/>
</dbReference>
<evidence type="ECO:0000256" key="1">
    <source>
        <dbReference type="ARBA" id="ARBA00022553"/>
    </source>
</evidence>
<dbReference type="Pfam" id="PF13089">
    <property type="entry name" value="PP_kinase_N"/>
    <property type="match status" value="1"/>
</dbReference>
<dbReference type="Pfam" id="PF13090">
    <property type="entry name" value="PP_kinase_C"/>
    <property type="match status" value="1"/>
</dbReference>
<dbReference type="OrthoDB" id="9761456at2"/>
<feature type="region of interest" description="Disordered" evidence="9">
    <location>
        <begin position="186"/>
        <end position="213"/>
    </location>
</feature>
<dbReference type="GO" id="GO:0046872">
    <property type="term" value="F:metal ion binding"/>
    <property type="evidence" value="ECO:0007669"/>
    <property type="project" value="UniProtKB-KW"/>
</dbReference>
<feature type="binding site" evidence="6">
    <location>
        <position position="518"/>
    </location>
    <ligand>
        <name>ATP</name>
        <dbReference type="ChEBI" id="CHEBI:30616"/>
    </ligand>
</feature>
<keyword evidence="15" id="KW-1185">Reference proteome</keyword>
<feature type="domain" description="Polyphosphate kinase middle" evidence="10">
    <location>
        <begin position="138"/>
        <end position="349"/>
    </location>
</feature>
<keyword evidence="1 6" id="KW-0597">Phosphoprotein</keyword>
<proteinExistence type="inferred from homology"/>
<evidence type="ECO:0000256" key="2">
    <source>
        <dbReference type="ARBA" id="ARBA00022679"/>
    </source>
</evidence>
<evidence type="ECO:0000313" key="14">
    <source>
        <dbReference type="EMBL" id="RXZ54363.1"/>
    </source>
</evidence>
<dbReference type="Gene3D" id="1.20.58.310">
    <property type="entry name" value="Polyphosphate kinase N-terminal domain"/>
    <property type="match status" value="1"/>
</dbReference>
<dbReference type="InterPro" id="IPR036830">
    <property type="entry name" value="PP_kinase_middle_dom_sf"/>
</dbReference>
<dbReference type="Proteomes" id="UP000293345">
    <property type="component" value="Unassembled WGS sequence"/>
</dbReference>
<organism evidence="14 15">
    <name type="scientific">Senegalimassilia faecalis</name>
    <dbReference type="NCBI Taxonomy" id="2509433"/>
    <lineage>
        <taxon>Bacteria</taxon>
        <taxon>Bacillati</taxon>
        <taxon>Actinomycetota</taxon>
        <taxon>Coriobacteriia</taxon>
        <taxon>Coriobacteriales</taxon>
        <taxon>Coriobacteriaceae</taxon>
        <taxon>Senegalimassilia</taxon>
    </lineage>
</organism>
<dbReference type="Pfam" id="PF17941">
    <property type="entry name" value="PP_kinase_C_1"/>
    <property type="match status" value="1"/>
</dbReference>
<feature type="binding site" evidence="6">
    <location>
        <position position="425"/>
    </location>
    <ligand>
        <name>Mg(2+)</name>
        <dbReference type="ChEBI" id="CHEBI:18420"/>
    </ligand>
</feature>
<feature type="binding site" evidence="6">
    <location>
        <position position="614"/>
    </location>
    <ligand>
        <name>ATP</name>
        <dbReference type="ChEBI" id="CHEBI:30616"/>
    </ligand>
</feature>
<keyword evidence="4 6" id="KW-0418">Kinase</keyword>
<dbReference type="NCBIfam" id="TIGR03705">
    <property type="entry name" value="poly_P_kin"/>
    <property type="match status" value="1"/>
</dbReference>
<comment type="cofactor">
    <cofactor evidence="6">
        <name>Mg(2+)</name>
        <dbReference type="ChEBI" id="CHEBI:18420"/>
    </cofactor>
</comment>
<dbReference type="InterPro" id="IPR025200">
    <property type="entry name" value="PPK_C_dom2"/>
</dbReference>
<evidence type="ECO:0000259" key="11">
    <source>
        <dbReference type="Pfam" id="PF13089"/>
    </source>
</evidence>
<dbReference type="EC" id="2.7.4.1" evidence="6 7"/>
<dbReference type="SUPFAM" id="SSF56024">
    <property type="entry name" value="Phospholipase D/nuclease"/>
    <property type="match status" value="2"/>
</dbReference>
<name>A0A4Q2K3P0_9ACTN</name>
<keyword evidence="6" id="KW-0460">Magnesium</keyword>
<gene>
    <name evidence="14" type="primary">ppk1</name>
    <name evidence="6" type="synonym">ppk</name>
    <name evidence="14" type="ORF">ET524_07640</name>
</gene>
<keyword evidence="8" id="KW-0175">Coiled coil</keyword>
<accession>A0A4Q2K3P0</accession>
<feature type="domain" description="Polyphosphate kinase C-terminal" evidence="12">
    <location>
        <begin position="553"/>
        <end position="715"/>
    </location>
</feature>
<dbReference type="SUPFAM" id="SSF140356">
    <property type="entry name" value="PPK N-terminal domain-like"/>
    <property type="match status" value="1"/>
</dbReference>
<feature type="binding site" evidence="6">
    <location>
        <position position="642"/>
    </location>
    <ligand>
        <name>ATP</name>
        <dbReference type="ChEBI" id="CHEBI:30616"/>
    </ligand>
</feature>
<dbReference type="Gene3D" id="3.30.870.10">
    <property type="entry name" value="Endonuclease Chain A"/>
    <property type="match status" value="2"/>
</dbReference>
<comment type="caution">
    <text evidence="14">The sequence shown here is derived from an EMBL/GenBank/DDBJ whole genome shotgun (WGS) entry which is preliminary data.</text>
</comment>
<keyword evidence="3 6" id="KW-0547">Nucleotide-binding</keyword>
<dbReference type="InterPro" id="IPR036832">
    <property type="entry name" value="PPK_N_dom_sf"/>
</dbReference>
<evidence type="ECO:0000256" key="7">
    <source>
        <dbReference type="RuleBase" id="RU003800"/>
    </source>
</evidence>
<feature type="active site" description="Phosphohistidine intermediate" evidence="6">
    <location>
        <position position="485"/>
    </location>
</feature>
<evidence type="ECO:0000256" key="4">
    <source>
        <dbReference type="ARBA" id="ARBA00022777"/>
    </source>
</evidence>
<dbReference type="GO" id="GO:0006799">
    <property type="term" value="P:polyphosphate biosynthetic process"/>
    <property type="evidence" value="ECO:0007669"/>
    <property type="project" value="UniProtKB-UniRule"/>
</dbReference>
<feature type="binding site" evidence="6">
    <location>
        <position position="455"/>
    </location>
    <ligand>
        <name>Mg(2+)</name>
        <dbReference type="ChEBI" id="CHEBI:18420"/>
    </ligand>
</feature>
<feature type="region of interest" description="Disordered" evidence="9">
    <location>
        <begin position="1"/>
        <end position="20"/>
    </location>
</feature>
<evidence type="ECO:0000256" key="8">
    <source>
        <dbReference type="SAM" id="Coils"/>
    </source>
</evidence>
<keyword evidence="2 6" id="KW-0808">Transferase</keyword>
<dbReference type="PANTHER" id="PTHR30218:SF0">
    <property type="entry name" value="POLYPHOSPHATE KINASE"/>
    <property type="match status" value="1"/>
</dbReference>
<evidence type="ECO:0000259" key="10">
    <source>
        <dbReference type="Pfam" id="PF02503"/>
    </source>
</evidence>
<comment type="similarity">
    <text evidence="6 7">Belongs to the polyphosphate kinase 1 (PPK1) family.</text>
</comment>
<feature type="domain" description="Polyphosphate kinase N-terminal" evidence="11">
    <location>
        <begin position="25"/>
        <end position="128"/>
    </location>
</feature>
<keyword evidence="5 6" id="KW-0067">ATP-binding</keyword>
<dbReference type="Gene3D" id="3.30.1840.10">
    <property type="entry name" value="Polyphosphate kinase middle domain"/>
    <property type="match status" value="1"/>
</dbReference>
<dbReference type="InterPro" id="IPR041108">
    <property type="entry name" value="PP_kinase_C_1"/>
</dbReference>
<dbReference type="PANTHER" id="PTHR30218">
    <property type="entry name" value="POLYPHOSPHATE KINASE"/>
    <property type="match status" value="1"/>
</dbReference>
<dbReference type="GO" id="GO:0005524">
    <property type="term" value="F:ATP binding"/>
    <property type="evidence" value="ECO:0007669"/>
    <property type="project" value="UniProtKB-KW"/>
</dbReference>
<evidence type="ECO:0000256" key="3">
    <source>
        <dbReference type="ARBA" id="ARBA00022741"/>
    </source>
</evidence>